<evidence type="ECO:0000259" key="1">
    <source>
        <dbReference type="PROSITE" id="PS50035"/>
    </source>
</evidence>
<dbReference type="PROSITE" id="PS50035">
    <property type="entry name" value="PLD"/>
    <property type="match status" value="1"/>
</dbReference>
<dbReference type="Gene3D" id="3.30.870.10">
    <property type="entry name" value="Endonuclease Chain A"/>
    <property type="match status" value="1"/>
</dbReference>
<feature type="domain" description="PLD phosphodiesterase" evidence="1">
    <location>
        <begin position="74"/>
        <end position="100"/>
    </location>
</feature>
<accession>A0ABX0Q9M7</accession>
<dbReference type="SUPFAM" id="SSF56024">
    <property type="entry name" value="Phospholipase D/nuclease"/>
    <property type="match status" value="1"/>
</dbReference>
<evidence type="ECO:0000313" key="3">
    <source>
        <dbReference type="Proteomes" id="UP001429601"/>
    </source>
</evidence>
<dbReference type="EMBL" id="JAAQQR010000005">
    <property type="protein sequence ID" value="NID05878.1"/>
    <property type="molecule type" value="Genomic_DNA"/>
</dbReference>
<organism evidence="2 3">
    <name type="scientific">Luteibacter jiangsuensis</name>
    <dbReference type="NCBI Taxonomy" id="637577"/>
    <lineage>
        <taxon>Bacteria</taxon>
        <taxon>Pseudomonadati</taxon>
        <taxon>Pseudomonadota</taxon>
        <taxon>Gammaproteobacteria</taxon>
        <taxon>Lysobacterales</taxon>
        <taxon>Rhodanobacteraceae</taxon>
        <taxon>Luteibacter</taxon>
    </lineage>
</organism>
<reference evidence="2 3" key="1">
    <citation type="journal article" date="2011" name="Curr. Microbiol.">
        <title>Luteibacter jiangsuensis sp. nov.: a methamidophos-degrading bacterium isolated from a methamidophos-manufacturing factory.</title>
        <authorList>
            <person name="Wang L."/>
            <person name="Wang G.L."/>
            <person name="Li S.P."/>
            <person name="Jiang J.D."/>
        </authorList>
    </citation>
    <scope>NUCLEOTIDE SEQUENCE [LARGE SCALE GENOMIC DNA]</scope>
    <source>
        <strain evidence="2 3">CGMCC 1.10133</strain>
    </source>
</reference>
<gene>
    <name evidence="2" type="ORF">HBF26_13335</name>
</gene>
<dbReference type="RefSeq" id="WP_167127282.1">
    <property type="nucleotide sequence ID" value="NZ_JAAQQR010000005.1"/>
</dbReference>
<dbReference type="CDD" id="cd09117">
    <property type="entry name" value="PLDc_Bfil_DEXD_like"/>
    <property type="match status" value="1"/>
</dbReference>
<keyword evidence="3" id="KW-1185">Reference proteome</keyword>
<dbReference type="Proteomes" id="UP001429601">
    <property type="component" value="Unassembled WGS sequence"/>
</dbReference>
<sequence>MFVSGDAYSTRVKDLFASDQPLDVAIAFWGTGAEAKAISKGGAPRRIICNLGSGGTNPTVIEKLRAAERVAIKKLDILHAKVVIGEDMAIVGSANFSANGLGLEDGELAHWHEAGYVVTDRIQLKRLRAWFDGLWSNDASAILPTDIENARKAWAQRRIARPKPQSAKDVFAITADNWNGFRDRQIYLIVWARSATKKEKERANRDRKERTDALEGLSGARKAGPTYDYYHNWGTEISRLKHAQFIDVHWLVRVKRFECRGARRSIKGGHSVESGEAMDVMETTRHLRDLRFAATEARAFAALMNSMHDGWYDAQRERRGASFVISLDEVLDARFGTFSATGADKDGLDDATARLLSACKKLVASDGQSARWIRMTPAEVRTGYGTTADKRLSAVVCRFRMMAGKRERECRVLTYMSAEESARFGKSKPSENPDRTWLILPLGVLHGVLADIHHDATRAFLKRFPRYTQQ</sequence>
<evidence type="ECO:0000313" key="2">
    <source>
        <dbReference type="EMBL" id="NID05878.1"/>
    </source>
</evidence>
<protein>
    <recommendedName>
        <fullName evidence="1">PLD phosphodiesterase domain-containing protein</fullName>
    </recommendedName>
</protein>
<dbReference type="InterPro" id="IPR001736">
    <property type="entry name" value="PLipase_D/transphosphatidylase"/>
</dbReference>
<proteinExistence type="predicted"/>
<comment type="caution">
    <text evidence="2">The sequence shown here is derived from an EMBL/GenBank/DDBJ whole genome shotgun (WGS) entry which is preliminary data.</text>
</comment>
<name>A0ABX0Q9M7_9GAMM</name>